<protein>
    <submittedName>
        <fullName evidence="2">Uncharacterized protein</fullName>
    </submittedName>
</protein>
<gene>
    <name evidence="2" type="ORF">BN2614_LOCUS3</name>
</gene>
<organism evidence="2 3">
    <name type="scientific">Gulo gulo</name>
    <name type="common">Wolverine</name>
    <name type="synonym">Gluton</name>
    <dbReference type="NCBI Taxonomy" id="48420"/>
    <lineage>
        <taxon>Eukaryota</taxon>
        <taxon>Metazoa</taxon>
        <taxon>Chordata</taxon>
        <taxon>Craniata</taxon>
        <taxon>Vertebrata</taxon>
        <taxon>Euteleostomi</taxon>
        <taxon>Mammalia</taxon>
        <taxon>Eutheria</taxon>
        <taxon>Laurasiatheria</taxon>
        <taxon>Carnivora</taxon>
        <taxon>Caniformia</taxon>
        <taxon>Musteloidea</taxon>
        <taxon>Mustelidae</taxon>
        <taxon>Guloninae</taxon>
        <taxon>Gulo</taxon>
    </lineage>
</organism>
<accession>A0A9X9M851</accession>
<evidence type="ECO:0000313" key="2">
    <source>
        <dbReference type="EMBL" id="VCX38856.1"/>
    </source>
</evidence>
<keyword evidence="3" id="KW-1185">Reference proteome</keyword>
<evidence type="ECO:0000256" key="1">
    <source>
        <dbReference type="SAM" id="MobiDB-lite"/>
    </source>
</evidence>
<proteinExistence type="predicted"/>
<sequence>MACHVVPISLTVMRAEKRSDTQGPRLYPLTEQPPWKKTVLT</sequence>
<dbReference type="AlphaFoldDB" id="A0A9X9M851"/>
<dbReference type="Proteomes" id="UP000269945">
    <property type="component" value="Unassembled WGS sequence"/>
</dbReference>
<comment type="caution">
    <text evidence="2">The sequence shown here is derived from an EMBL/GenBank/DDBJ whole genome shotgun (WGS) entry which is preliminary data.</text>
</comment>
<reference evidence="2 3" key="1">
    <citation type="submission" date="2018-10" db="EMBL/GenBank/DDBJ databases">
        <authorList>
            <person name="Ekblom R."/>
            <person name="Jareborg N."/>
        </authorList>
    </citation>
    <scope>NUCLEOTIDE SEQUENCE [LARGE SCALE GENOMIC DNA]</scope>
    <source>
        <tissue evidence="2">Muscle</tissue>
    </source>
</reference>
<evidence type="ECO:0000313" key="3">
    <source>
        <dbReference type="Proteomes" id="UP000269945"/>
    </source>
</evidence>
<dbReference type="EMBL" id="CYRY02044085">
    <property type="protein sequence ID" value="VCX38856.1"/>
    <property type="molecule type" value="Genomic_DNA"/>
</dbReference>
<feature type="region of interest" description="Disordered" evidence="1">
    <location>
        <begin position="17"/>
        <end position="41"/>
    </location>
</feature>
<name>A0A9X9M851_GULGU</name>